<dbReference type="Gene3D" id="1.50.10.10">
    <property type="match status" value="1"/>
</dbReference>
<dbReference type="AlphaFoldDB" id="A0A438IRU2"/>
<dbReference type="Pfam" id="PF03200">
    <property type="entry name" value="Glyco_hydro_63"/>
    <property type="match status" value="1"/>
</dbReference>
<evidence type="ECO:0000259" key="1">
    <source>
        <dbReference type="Pfam" id="PF03200"/>
    </source>
</evidence>
<dbReference type="InterPro" id="IPR012341">
    <property type="entry name" value="6hp_glycosidase-like_sf"/>
</dbReference>
<proteinExistence type="predicted"/>
<protein>
    <submittedName>
        <fullName evidence="2">Mannosyl-oligosaccharide glucosidase GCS1</fullName>
    </submittedName>
</protein>
<dbReference type="GO" id="GO:0009311">
    <property type="term" value="P:oligosaccharide metabolic process"/>
    <property type="evidence" value="ECO:0007669"/>
    <property type="project" value="InterPro"/>
</dbReference>
<dbReference type="InterPro" id="IPR004888">
    <property type="entry name" value="Glycoside_hydrolase_63"/>
</dbReference>
<gene>
    <name evidence="2" type="primary">GCS1_2</name>
    <name evidence="2" type="ORF">CK203_030638</name>
</gene>
<dbReference type="PANTHER" id="PTHR10412">
    <property type="entry name" value="MANNOSYL-OLIGOSACCHARIDE GLUCOSIDASE"/>
    <property type="match status" value="1"/>
</dbReference>
<dbReference type="SUPFAM" id="SSF48208">
    <property type="entry name" value="Six-hairpin glycosidases"/>
    <property type="match status" value="1"/>
</dbReference>
<reference evidence="2 3" key="1">
    <citation type="journal article" date="2018" name="PLoS Genet.">
        <title>Population sequencing reveals clonal diversity and ancestral inbreeding in the grapevine cultivar Chardonnay.</title>
        <authorList>
            <person name="Roach M.J."/>
            <person name="Johnson D.L."/>
            <person name="Bohlmann J."/>
            <person name="van Vuuren H.J."/>
            <person name="Jones S.J."/>
            <person name="Pretorius I.S."/>
            <person name="Schmidt S.A."/>
            <person name="Borneman A.R."/>
        </authorList>
    </citation>
    <scope>NUCLEOTIDE SEQUENCE [LARGE SCALE GENOMIC DNA]</scope>
    <source>
        <strain evidence="3">cv. Chardonnay</strain>
        <tissue evidence="2">Leaf</tissue>
    </source>
</reference>
<feature type="domain" description="Glycosyl hydrolase family 63 C-terminal" evidence="1">
    <location>
        <begin position="149"/>
        <end position="244"/>
    </location>
</feature>
<organism evidence="2 3">
    <name type="scientific">Vitis vinifera</name>
    <name type="common">Grape</name>
    <dbReference type="NCBI Taxonomy" id="29760"/>
    <lineage>
        <taxon>Eukaryota</taxon>
        <taxon>Viridiplantae</taxon>
        <taxon>Streptophyta</taxon>
        <taxon>Embryophyta</taxon>
        <taxon>Tracheophyta</taxon>
        <taxon>Spermatophyta</taxon>
        <taxon>Magnoliopsida</taxon>
        <taxon>eudicotyledons</taxon>
        <taxon>Gunneridae</taxon>
        <taxon>Pentapetalae</taxon>
        <taxon>rosids</taxon>
        <taxon>Vitales</taxon>
        <taxon>Vitaceae</taxon>
        <taxon>Viteae</taxon>
        <taxon>Vitis</taxon>
    </lineage>
</organism>
<name>A0A438IRU2_VITVI</name>
<dbReference type="Proteomes" id="UP000288805">
    <property type="component" value="Unassembled WGS sequence"/>
</dbReference>
<dbReference type="GO" id="GO:0004573">
    <property type="term" value="F:Glc3Man9GlcNAc2 oligosaccharide glucosidase activity"/>
    <property type="evidence" value="ECO:0007669"/>
    <property type="project" value="InterPro"/>
</dbReference>
<comment type="caution">
    <text evidence="2">The sequence shown here is derived from an EMBL/GenBank/DDBJ whole genome shotgun (WGS) entry which is preliminary data.</text>
</comment>
<dbReference type="EMBL" id="QGNW01000088">
    <property type="protein sequence ID" value="RVW99325.1"/>
    <property type="molecule type" value="Genomic_DNA"/>
</dbReference>
<dbReference type="PANTHER" id="PTHR10412:SF20">
    <property type="entry name" value="MANNOSYL-OLIGOSACCHARIDE GLUCOSIDASE GCS1"/>
    <property type="match status" value="1"/>
</dbReference>
<evidence type="ECO:0000313" key="2">
    <source>
        <dbReference type="EMBL" id="RVW99325.1"/>
    </source>
</evidence>
<evidence type="ECO:0000313" key="3">
    <source>
        <dbReference type="Proteomes" id="UP000288805"/>
    </source>
</evidence>
<dbReference type="InterPro" id="IPR031335">
    <property type="entry name" value="Glyco_hydro_63_C"/>
</dbReference>
<dbReference type="InterPro" id="IPR008928">
    <property type="entry name" value="6-hairpin_glycosidase_sf"/>
</dbReference>
<sequence>MYTTHLSPSNLLYFILFLFKSPSPFSPCPRLHHNARFCIVSESPPNCPKITNLSQRLPSYFTIHQNIELDSWYCNDDGRGGYNSIELLFSAEILKLAHMHILCTYSYTLRVMIILFHIGRLNFTQLFQVDPSFQGDFYGMKALGHPHLLDIIGHWLDLMNIDGWIPREQILGAEALRCKVPEEFVLQHPTNGNPPTLFLVLHDLVSSLKRNKFTSMESNEISSFLERAFVRLEAWFQWFNTTQSDGGSNNASHGSIRFL</sequence>
<accession>A0A438IRU2</accession>